<gene>
    <name evidence="1" type="ORF">FA95DRAFT_1556760</name>
</gene>
<organism evidence="1 2">
    <name type="scientific">Auriscalpium vulgare</name>
    <dbReference type="NCBI Taxonomy" id="40419"/>
    <lineage>
        <taxon>Eukaryota</taxon>
        <taxon>Fungi</taxon>
        <taxon>Dikarya</taxon>
        <taxon>Basidiomycota</taxon>
        <taxon>Agaricomycotina</taxon>
        <taxon>Agaricomycetes</taxon>
        <taxon>Russulales</taxon>
        <taxon>Auriscalpiaceae</taxon>
        <taxon>Auriscalpium</taxon>
    </lineage>
</organism>
<name>A0ACB8S048_9AGAM</name>
<keyword evidence="2" id="KW-1185">Reference proteome</keyword>
<dbReference type="EMBL" id="MU275872">
    <property type="protein sequence ID" value="KAI0049476.1"/>
    <property type="molecule type" value="Genomic_DNA"/>
</dbReference>
<evidence type="ECO:0000313" key="1">
    <source>
        <dbReference type="EMBL" id="KAI0049476.1"/>
    </source>
</evidence>
<protein>
    <submittedName>
        <fullName evidence="1">Uncharacterized protein</fullName>
    </submittedName>
</protein>
<comment type="caution">
    <text evidence="1">The sequence shown here is derived from an EMBL/GenBank/DDBJ whole genome shotgun (WGS) entry which is preliminary data.</text>
</comment>
<accession>A0ACB8S048</accession>
<reference evidence="1" key="2">
    <citation type="journal article" date="2022" name="New Phytol.">
        <title>Evolutionary transition to the ectomycorrhizal habit in the genomes of a hyperdiverse lineage of mushroom-forming fungi.</title>
        <authorList>
            <person name="Looney B."/>
            <person name="Miyauchi S."/>
            <person name="Morin E."/>
            <person name="Drula E."/>
            <person name="Courty P.E."/>
            <person name="Kohler A."/>
            <person name="Kuo A."/>
            <person name="LaButti K."/>
            <person name="Pangilinan J."/>
            <person name="Lipzen A."/>
            <person name="Riley R."/>
            <person name="Andreopoulos W."/>
            <person name="He G."/>
            <person name="Johnson J."/>
            <person name="Nolan M."/>
            <person name="Tritt A."/>
            <person name="Barry K.W."/>
            <person name="Grigoriev I.V."/>
            <person name="Nagy L.G."/>
            <person name="Hibbett D."/>
            <person name="Henrissat B."/>
            <person name="Matheny P.B."/>
            <person name="Labbe J."/>
            <person name="Martin F.M."/>
        </authorList>
    </citation>
    <scope>NUCLEOTIDE SEQUENCE</scope>
    <source>
        <strain evidence="1">FP105234-sp</strain>
    </source>
</reference>
<proteinExistence type="predicted"/>
<reference evidence="1" key="1">
    <citation type="submission" date="2021-02" db="EMBL/GenBank/DDBJ databases">
        <authorList>
            <consortium name="DOE Joint Genome Institute"/>
            <person name="Ahrendt S."/>
            <person name="Looney B.P."/>
            <person name="Miyauchi S."/>
            <person name="Morin E."/>
            <person name="Drula E."/>
            <person name="Courty P.E."/>
            <person name="Chicoki N."/>
            <person name="Fauchery L."/>
            <person name="Kohler A."/>
            <person name="Kuo A."/>
            <person name="Labutti K."/>
            <person name="Pangilinan J."/>
            <person name="Lipzen A."/>
            <person name="Riley R."/>
            <person name="Andreopoulos W."/>
            <person name="He G."/>
            <person name="Johnson J."/>
            <person name="Barry K.W."/>
            <person name="Grigoriev I.V."/>
            <person name="Nagy L."/>
            <person name="Hibbett D."/>
            <person name="Henrissat B."/>
            <person name="Matheny P.B."/>
            <person name="Labbe J."/>
            <person name="Martin F."/>
        </authorList>
    </citation>
    <scope>NUCLEOTIDE SEQUENCE</scope>
    <source>
        <strain evidence="1">FP105234-sp</strain>
    </source>
</reference>
<dbReference type="Proteomes" id="UP000814033">
    <property type="component" value="Unassembled WGS sequence"/>
</dbReference>
<evidence type="ECO:0000313" key="2">
    <source>
        <dbReference type="Proteomes" id="UP000814033"/>
    </source>
</evidence>
<sequence length="686" mass="77954">MPRQQRSARRLAHRAAEPSPAPQLFRLGFDILVEVLSHLSIRDVLRLRQVCKRLCDLTRQPIVWKQFLYNFHLPLPPLPPTSRYSFPQLTAFETERLLLRAISADANWRSEFPTAYRYWSINIWSSVLEVKVLPGGKHLLLSVRNGTNRYELLLLMADHRTHAFYPVATCRVPTRAYKLEAKYMAYNGEVGIMIAYGRTEAAREKDRNNPDIDVSNYSENHTIDFPVPVRYELSVAHVKLSALETVEDPNLGPGTQEYFTYMKDNAPPLERVTAMQSSNAYDFFDIDELDGQPYLVCTQQRNITTKNLATKSISRFRCNVLHPLESNGDNNTPLRLLYHIRAIRILPPQRELLVVRTSDAARGLPMYLQLFRIPSDGEYPLLPGRPVPTVPPRSYAPYYLNAVFSDVQISPHGLPFSTDLPVPNPHAEPPPVSIFAASNPVYFPLVKRPKKNPFNIVELALLPERVPKLAVRQFPLGNNNLPPLPNGEPYPREADPHVFPGLLQDDNPTLPAARPDTSVLLSETTFRFNVLGRGRVQYSHFTFRTDDRQSMRYICGPTRSMIVGRVPGRSANPSYACMYAYSNPLVFNPGQWPQDAEFAAAAVREREWVQRAMPARQLTLAMVDTPVEDILHTATVKGLQAIAWDDWSGRVCLAKEDDPETLLVLEYAAAPLEGERLFRHRKVFAC</sequence>